<dbReference type="EMBL" id="CP035281">
    <property type="protein sequence ID" value="QAT43045.1"/>
    <property type="molecule type" value="Genomic_DNA"/>
</dbReference>
<dbReference type="Proteomes" id="UP000287601">
    <property type="component" value="Chromosome"/>
</dbReference>
<protein>
    <submittedName>
        <fullName evidence="1">Signal peptide protein</fullName>
    </submittedName>
</protein>
<organism evidence="1 2">
    <name type="scientific">Aminipila luticellarii</name>
    <dbReference type="NCBI Taxonomy" id="2507160"/>
    <lineage>
        <taxon>Bacteria</taxon>
        <taxon>Bacillati</taxon>
        <taxon>Bacillota</taxon>
        <taxon>Clostridia</taxon>
        <taxon>Peptostreptococcales</taxon>
        <taxon>Anaerovoracaceae</taxon>
        <taxon>Aminipila</taxon>
    </lineage>
</organism>
<accession>A0A410PVU1</accession>
<dbReference type="RefSeq" id="WP_128745694.1">
    <property type="nucleotide sequence ID" value="NZ_CP035281.1"/>
</dbReference>
<evidence type="ECO:0000313" key="2">
    <source>
        <dbReference type="Proteomes" id="UP000287601"/>
    </source>
</evidence>
<evidence type="ECO:0000313" key="1">
    <source>
        <dbReference type="EMBL" id="QAT43045.1"/>
    </source>
</evidence>
<keyword evidence="2" id="KW-1185">Reference proteome</keyword>
<gene>
    <name evidence="1" type="ORF">EQM06_07240</name>
</gene>
<name>A0A410PVU1_9FIRM</name>
<dbReference type="AlphaFoldDB" id="A0A410PVU1"/>
<dbReference type="OrthoDB" id="1998645at2"/>
<dbReference type="KEGG" id="amij:EQM06_07240"/>
<sequence length="263" mass="29103">MKSLEKFEDRLRIALYAETDKIASSEDMFLQISRKIKSRKMGVNNMNIKATKRTRGMLIACLILVLTTATCFAAVKITSYTGHGTNSTFTTFPTENQVKNKAGFVPKYVSELPGGYVFEKGGIGEVTANGEDGSKVKTVKSVSLYYKNEDSSISLYVENGILPESEEGKEAGKAVKITSAVEGTYYSDMYKFVPADYTMTEQDKADEASGKYIFTTYGSDKVEINPMQQLAWSEDGMCYRLLSSDGMVDETILVKMAAEIVHK</sequence>
<reference evidence="1 2" key="1">
    <citation type="submission" date="2019-01" db="EMBL/GenBank/DDBJ databases">
        <title>Draft genomes of a novel of Aminipila strains.</title>
        <authorList>
            <person name="Ma S."/>
        </authorList>
    </citation>
    <scope>NUCLEOTIDE SEQUENCE [LARGE SCALE GENOMIC DNA]</scope>
    <source>
        <strain evidence="2">JN-39</strain>
    </source>
</reference>
<proteinExistence type="predicted"/>